<protein>
    <recommendedName>
        <fullName evidence="3">Phosphoribosyl-ATP pyrophosphohydrolase</fullName>
    </recommendedName>
</protein>
<dbReference type="InterPro" id="IPR038735">
    <property type="entry name" value="MSMEG_1276-like_NTP-PPase_dom"/>
</dbReference>
<sequence length="109" mass="12646">MPTYNKLVRDRIPQIIEETGKTCRTRVLNDEEYLQELNTKLMEEVNEYLGAKNSNEALEELADVLEVIRALTSAHGYSVEEGEELRRQKAEKRGGFRERVYLIDVDDEA</sequence>
<evidence type="ECO:0008006" key="3">
    <source>
        <dbReference type="Google" id="ProtNLM"/>
    </source>
</evidence>
<dbReference type="CDD" id="cd11532">
    <property type="entry name" value="NTP-PPase_COG4997"/>
    <property type="match status" value="1"/>
</dbReference>
<proteinExistence type="predicted"/>
<reference evidence="1 2" key="1">
    <citation type="submission" date="2017-08" db="EMBL/GenBank/DDBJ databases">
        <title>Substantial Increase in Enzyme Production by Combined Drug-Resistance Mutations in Paenibacillus agaridevorans.</title>
        <authorList>
            <person name="Tanaka Y."/>
            <person name="Funane K."/>
            <person name="Hosaka T."/>
            <person name="Shiwa Y."/>
            <person name="Fujita N."/>
            <person name="Miyazaki T."/>
            <person name="Yoshikawa H."/>
            <person name="Murakami K."/>
            <person name="Kasahara K."/>
            <person name="Inaoka T."/>
            <person name="Hiraga Y."/>
            <person name="Ochi K."/>
        </authorList>
    </citation>
    <scope>NUCLEOTIDE SEQUENCE [LARGE SCALE GENOMIC DNA]</scope>
    <source>
        <strain evidence="1 2">T-3040</strain>
    </source>
</reference>
<dbReference type="EMBL" id="BDQX01000075">
    <property type="protein sequence ID" value="GBG07047.1"/>
    <property type="molecule type" value="Genomic_DNA"/>
</dbReference>
<dbReference type="RefSeq" id="WP_108992184.1">
    <property type="nucleotide sequence ID" value="NZ_BDQX01000075.1"/>
</dbReference>
<dbReference type="SUPFAM" id="SSF101386">
    <property type="entry name" value="all-alpha NTP pyrophosphatases"/>
    <property type="match status" value="1"/>
</dbReference>
<accession>A0A2R5EKH9</accession>
<name>A0A2R5EKH9_9BACL</name>
<keyword evidence="2" id="KW-1185">Reference proteome</keyword>
<dbReference type="AlphaFoldDB" id="A0A2R5EKH9"/>
<comment type="caution">
    <text evidence="1">The sequence shown here is derived from an EMBL/GenBank/DDBJ whole genome shotgun (WGS) entry which is preliminary data.</text>
</comment>
<evidence type="ECO:0000313" key="1">
    <source>
        <dbReference type="EMBL" id="GBG07047.1"/>
    </source>
</evidence>
<organism evidence="1 2">
    <name type="scientific">Paenibacillus agaridevorans</name>
    <dbReference type="NCBI Taxonomy" id="171404"/>
    <lineage>
        <taxon>Bacteria</taxon>
        <taxon>Bacillati</taxon>
        <taxon>Bacillota</taxon>
        <taxon>Bacilli</taxon>
        <taxon>Bacillales</taxon>
        <taxon>Paenibacillaceae</taxon>
        <taxon>Paenibacillus</taxon>
    </lineage>
</organism>
<dbReference type="Proteomes" id="UP000245202">
    <property type="component" value="Unassembled WGS sequence"/>
</dbReference>
<evidence type="ECO:0000313" key="2">
    <source>
        <dbReference type="Proteomes" id="UP000245202"/>
    </source>
</evidence>
<gene>
    <name evidence="1" type="ORF">PAT3040_01595</name>
</gene>